<dbReference type="EMBL" id="JAAVTX010000004">
    <property type="protein sequence ID" value="NKE46252.1"/>
    <property type="molecule type" value="Genomic_DNA"/>
</dbReference>
<evidence type="ECO:0000256" key="10">
    <source>
        <dbReference type="ARBA" id="ARBA00023140"/>
    </source>
</evidence>
<name>A0ABX1F1S5_9PROT</name>
<keyword evidence="9" id="KW-0443">Lipid metabolism</keyword>
<dbReference type="InterPro" id="IPR018376">
    <property type="entry name" value="Enoyl-CoA_hyd/isom_CS"/>
</dbReference>
<dbReference type="PROSITE" id="PS00166">
    <property type="entry name" value="ENOYL_COA_HYDRATASE"/>
    <property type="match status" value="1"/>
</dbReference>
<comment type="subunit">
    <text evidence="4">Monomer.</text>
</comment>
<dbReference type="PANTHER" id="PTHR23309:SF49">
    <property type="entry name" value="PEROXISOMAL BIFUNCTIONAL ENZYME"/>
    <property type="match status" value="1"/>
</dbReference>
<evidence type="ECO:0000313" key="18">
    <source>
        <dbReference type="EMBL" id="NKE46252.1"/>
    </source>
</evidence>
<dbReference type="PANTHER" id="PTHR23309">
    <property type="entry name" value="3-HYDROXYACYL-COA DEHYROGENASE"/>
    <property type="match status" value="1"/>
</dbReference>
<evidence type="ECO:0000256" key="14">
    <source>
        <dbReference type="ARBA" id="ARBA00049556"/>
    </source>
</evidence>
<dbReference type="Proteomes" id="UP000765160">
    <property type="component" value="Unassembled WGS sequence"/>
</dbReference>
<keyword evidence="19" id="KW-1185">Reference proteome</keyword>
<dbReference type="Gene3D" id="3.90.226.10">
    <property type="entry name" value="2-enoyl-CoA Hydratase, Chain A, domain 1"/>
    <property type="match status" value="1"/>
</dbReference>
<dbReference type="SUPFAM" id="SSF51735">
    <property type="entry name" value="NAD(P)-binding Rossmann-fold domains"/>
    <property type="match status" value="1"/>
</dbReference>
<evidence type="ECO:0000256" key="3">
    <source>
        <dbReference type="ARBA" id="ARBA00008750"/>
    </source>
</evidence>
<evidence type="ECO:0000256" key="8">
    <source>
        <dbReference type="ARBA" id="ARBA00023027"/>
    </source>
</evidence>
<dbReference type="InterPro" id="IPR001753">
    <property type="entry name" value="Enoyl-CoA_hydra/iso"/>
</dbReference>
<keyword evidence="6" id="KW-0442">Lipid degradation</keyword>
<evidence type="ECO:0000256" key="12">
    <source>
        <dbReference type="ARBA" id="ARBA00023239"/>
    </source>
</evidence>
<comment type="similarity">
    <text evidence="3">In the N-terminal section; belongs to the enoyl-CoA hydratase/isomerase family.</text>
</comment>
<sequence length="696" mass="72629">MSEPVRMRMAADGIAVLTLDNPPVNTLATPLRTALDAALRRCGADPAVRGIVLASAGRMFSAGAEMREFGKPRVPPLLRDVIELIETLGKPVVAALHGRALGGGLELALGCHARVAAPGTLLGLPEVKRGILPGGGGTQRLPRLVGAEAALRMIGGGEPVTAEAALEMGLVEAVAEGDPADAACRFLAAALAEGRPLPLARDRTAPHDPQALAASIAEVRKRARGQAAPQACAEAVRLATELPLEEGLARERALFQELVEGEQSRALRHLFFAEREAQKVAGLPADIAPPPVRRAAVIGAGTMGGGIAMCFANAGIPVTVIDMDAAALQRGLDRCAQNWQRTVQGGRLDQAEMDRRRALLSGSTDLAALAGADVVVEAVFEDMALKQRIFAEIDRLADTGALLASNTSTLDIDRMAAATARPGDVLGLHFFSPANVMKLLEIVRGKATSGMSLARGVALGGLLGKVPVVVGNCDGFVANRMTGRRGAQAERLLQEGALPQQVDATMTEFGYPMGPFAVGDLAGLDIGAAARRRRGAVFPVADALVAAGRLGQKTGRGYYRYAEGSRKAEPDPEVAALIAHVAAELGVPQRSHDATEIRERLILPMVNEGARVLEEGIAARASDIDVIFVHAFGWPAWRGGPMFWADGLGLATVRDRLAHYAALTGDETLQPAPLIQRLAAVGGSLLGGVPRAGETA</sequence>
<comment type="pathway">
    <text evidence="2">Lipid metabolism; fatty acid beta-oxidation.</text>
</comment>
<keyword evidence="7" id="KW-0560">Oxidoreductase</keyword>
<evidence type="ECO:0000256" key="5">
    <source>
        <dbReference type="ARBA" id="ARBA00022832"/>
    </source>
</evidence>
<comment type="caution">
    <text evidence="18">The sequence shown here is derived from an EMBL/GenBank/DDBJ whole genome shotgun (WGS) entry which is preliminary data.</text>
</comment>
<feature type="domain" description="3-hydroxyacyl-CoA dehydrogenase C-terminal" evidence="16">
    <location>
        <begin position="475"/>
        <end position="561"/>
    </location>
</feature>
<dbReference type="SUPFAM" id="SSF52096">
    <property type="entry name" value="ClpP/crotonase"/>
    <property type="match status" value="1"/>
</dbReference>
<dbReference type="Gene3D" id="3.40.50.720">
    <property type="entry name" value="NAD(P)-binding Rossmann-like Domain"/>
    <property type="match status" value="1"/>
</dbReference>
<evidence type="ECO:0000256" key="2">
    <source>
        <dbReference type="ARBA" id="ARBA00005005"/>
    </source>
</evidence>
<accession>A0ABX1F1S5</accession>
<comment type="similarity">
    <text evidence="15">Belongs to the enoyl-CoA hydratase/isomerase family.</text>
</comment>
<gene>
    <name evidence="18" type="ORF">HB662_15810</name>
</gene>
<reference evidence="18 19" key="1">
    <citation type="submission" date="2020-03" db="EMBL/GenBank/DDBJ databases">
        <title>Roseomonas selenitidurans sp. nov. isolated from soil.</title>
        <authorList>
            <person name="Liu H."/>
        </authorList>
    </citation>
    <scope>NUCLEOTIDE SEQUENCE [LARGE SCALE GENOMIC DNA]</scope>
    <source>
        <strain evidence="18 19">JCM 15073</strain>
    </source>
</reference>
<dbReference type="InterPro" id="IPR036291">
    <property type="entry name" value="NAD(P)-bd_dom_sf"/>
</dbReference>
<evidence type="ECO:0000256" key="15">
    <source>
        <dbReference type="RuleBase" id="RU003707"/>
    </source>
</evidence>
<keyword evidence="8" id="KW-0520">NAD</keyword>
<dbReference type="Pfam" id="PF00725">
    <property type="entry name" value="3HCDH"/>
    <property type="match status" value="2"/>
</dbReference>
<evidence type="ECO:0000313" key="19">
    <source>
        <dbReference type="Proteomes" id="UP000765160"/>
    </source>
</evidence>
<keyword evidence="12" id="KW-0456">Lyase</keyword>
<feature type="domain" description="3-hydroxyacyl-CoA dehydrogenase C-terminal" evidence="16">
    <location>
        <begin position="599"/>
        <end position="680"/>
    </location>
</feature>
<evidence type="ECO:0000256" key="9">
    <source>
        <dbReference type="ARBA" id="ARBA00023098"/>
    </source>
</evidence>
<keyword evidence="11" id="KW-0413">Isomerase</keyword>
<dbReference type="Pfam" id="PF00378">
    <property type="entry name" value="ECH_1"/>
    <property type="match status" value="1"/>
</dbReference>
<keyword evidence="10" id="KW-0576">Peroxisome</keyword>
<dbReference type="InterPro" id="IPR006176">
    <property type="entry name" value="3-OHacyl-CoA_DH_NAD-bd"/>
</dbReference>
<evidence type="ECO:0000256" key="7">
    <source>
        <dbReference type="ARBA" id="ARBA00023002"/>
    </source>
</evidence>
<evidence type="ECO:0000256" key="1">
    <source>
        <dbReference type="ARBA" id="ARBA00004275"/>
    </source>
</evidence>
<dbReference type="Pfam" id="PF02737">
    <property type="entry name" value="3HCDH_N"/>
    <property type="match status" value="1"/>
</dbReference>
<evidence type="ECO:0000259" key="17">
    <source>
        <dbReference type="Pfam" id="PF02737"/>
    </source>
</evidence>
<dbReference type="CDD" id="cd06558">
    <property type="entry name" value="crotonase-like"/>
    <property type="match status" value="1"/>
</dbReference>
<dbReference type="InterPro" id="IPR029045">
    <property type="entry name" value="ClpP/crotonase-like_dom_sf"/>
</dbReference>
<dbReference type="InterPro" id="IPR008927">
    <property type="entry name" value="6-PGluconate_DH-like_C_sf"/>
</dbReference>
<comment type="subcellular location">
    <subcellularLocation>
        <location evidence="1">Peroxisome</location>
    </subcellularLocation>
</comment>
<evidence type="ECO:0000259" key="16">
    <source>
        <dbReference type="Pfam" id="PF00725"/>
    </source>
</evidence>
<protein>
    <submittedName>
        <fullName evidence="18">3-hydroxyacyl-CoA dehydrogenase</fullName>
    </submittedName>
</protein>
<evidence type="ECO:0000256" key="13">
    <source>
        <dbReference type="ARBA" id="ARBA00023268"/>
    </source>
</evidence>
<keyword evidence="13" id="KW-0511">Multifunctional enzyme</keyword>
<dbReference type="InterPro" id="IPR006108">
    <property type="entry name" value="3HC_DH_C"/>
</dbReference>
<proteinExistence type="inferred from homology"/>
<comment type="catalytic activity">
    <reaction evidence="14">
        <text>a (3S)-3-hydroxyacyl-CoA + NAD(+) = a 3-oxoacyl-CoA + NADH + H(+)</text>
        <dbReference type="Rhea" id="RHEA:22432"/>
        <dbReference type="ChEBI" id="CHEBI:15378"/>
        <dbReference type="ChEBI" id="CHEBI:57318"/>
        <dbReference type="ChEBI" id="CHEBI:57540"/>
        <dbReference type="ChEBI" id="CHEBI:57945"/>
        <dbReference type="ChEBI" id="CHEBI:90726"/>
        <dbReference type="EC" id="1.1.1.35"/>
    </reaction>
</comment>
<keyword evidence="5" id="KW-0276">Fatty acid metabolism</keyword>
<evidence type="ECO:0000256" key="6">
    <source>
        <dbReference type="ARBA" id="ARBA00022963"/>
    </source>
</evidence>
<evidence type="ECO:0000256" key="4">
    <source>
        <dbReference type="ARBA" id="ARBA00011245"/>
    </source>
</evidence>
<evidence type="ECO:0000256" key="11">
    <source>
        <dbReference type="ARBA" id="ARBA00023235"/>
    </source>
</evidence>
<dbReference type="Gene3D" id="1.10.1040.50">
    <property type="match status" value="1"/>
</dbReference>
<dbReference type="RefSeq" id="WP_168050754.1">
    <property type="nucleotide sequence ID" value="NZ_JAATJR010000004.1"/>
</dbReference>
<organism evidence="18 19">
    <name type="scientific">Falsiroseomonas frigidaquae</name>
    <dbReference type="NCBI Taxonomy" id="487318"/>
    <lineage>
        <taxon>Bacteria</taxon>
        <taxon>Pseudomonadati</taxon>
        <taxon>Pseudomonadota</taxon>
        <taxon>Alphaproteobacteria</taxon>
        <taxon>Acetobacterales</taxon>
        <taxon>Roseomonadaceae</taxon>
        <taxon>Falsiroseomonas</taxon>
    </lineage>
</organism>
<feature type="domain" description="3-hydroxyacyl-CoA dehydrogenase NAD binding" evidence="17">
    <location>
        <begin position="295"/>
        <end position="472"/>
    </location>
</feature>
<dbReference type="SUPFAM" id="SSF48179">
    <property type="entry name" value="6-phosphogluconate dehydrogenase C-terminal domain-like"/>
    <property type="match status" value="2"/>
</dbReference>